<evidence type="ECO:0000313" key="2">
    <source>
        <dbReference type="Proteomes" id="UP000591542"/>
    </source>
</evidence>
<dbReference type="Proteomes" id="UP000591542">
    <property type="component" value="Unassembled WGS sequence"/>
</dbReference>
<dbReference type="EMBL" id="JACEMX010000153">
    <property type="protein sequence ID" value="MBA4464061.1"/>
    <property type="molecule type" value="Genomic_DNA"/>
</dbReference>
<name>A0AC60WB11_9ARCH</name>
<gene>
    <name evidence="1" type="ORF">H2B01_07790</name>
</gene>
<reference evidence="1 2" key="1">
    <citation type="journal article" date="2020" name="Appl. Environ. Microbiol.">
        <title>Genomic Characteristics of a Novel Species of Ammonia-Oxidizing Archaea from the Jiulong River Estuary.</title>
        <authorList>
            <person name="Zou D."/>
            <person name="Wan R."/>
            <person name="Han L."/>
            <person name="Xu M.N."/>
            <person name="Liu Y."/>
            <person name="Liu H."/>
            <person name="Kao S.J."/>
            <person name="Li M."/>
        </authorList>
    </citation>
    <scope>NUCLEOTIDE SEQUENCE [LARGE SCALE GENOMIC DNA]</scope>
    <source>
        <strain evidence="1">S2bin1</strain>
    </source>
</reference>
<evidence type="ECO:0000313" key="1">
    <source>
        <dbReference type="EMBL" id="MBA4464061.1"/>
    </source>
</evidence>
<proteinExistence type="predicted"/>
<organism evidence="1 2">
    <name type="scientific">Candidatus Nitrosomaritimum aestuariumsis</name>
    <dbReference type="NCBI Taxonomy" id="3342354"/>
    <lineage>
        <taxon>Archaea</taxon>
        <taxon>Nitrososphaerota</taxon>
        <taxon>Nitrososphaeria</taxon>
        <taxon>Nitrosopumilales</taxon>
        <taxon>Nitrosopumilaceae</taxon>
        <taxon>Candidatus Nitrosomaritimum</taxon>
    </lineage>
</organism>
<protein>
    <submittedName>
        <fullName evidence="1">Succinate dehydrogenase</fullName>
    </submittedName>
</protein>
<sequence>MRESQIRKVHYATAMGAVGLVALHILVRFSTGNFAESLSYENVISNYQNLTYALLLELILILVSVHGFNGLRGILLDYRSGLKYEKMVNWGCFLSTIGLITFGTVVIILANQTKI</sequence>
<comment type="caution">
    <text evidence="1">The sequence shown here is derived from an EMBL/GenBank/DDBJ whole genome shotgun (WGS) entry which is preliminary data.</text>
</comment>
<accession>A0AC60WB11</accession>